<reference evidence="2 3" key="1">
    <citation type="submission" date="2016-06" db="EMBL/GenBank/DDBJ databases">
        <title>Insight into the functional genes involving in sulfur oxidation in Pearl River water.</title>
        <authorList>
            <person name="Luo J."/>
            <person name="Tan X."/>
            <person name="Lin W."/>
        </authorList>
    </citation>
    <scope>NUCLEOTIDE SEQUENCE [LARGE SCALE GENOMIC DNA]</scope>
    <source>
        <strain evidence="2 3">LS2</strain>
    </source>
</reference>
<feature type="transmembrane region" description="Helical" evidence="1">
    <location>
        <begin position="49"/>
        <end position="69"/>
    </location>
</feature>
<keyword evidence="3" id="KW-1185">Reference proteome</keyword>
<dbReference type="KEGG" id="haz:A9404_08475"/>
<evidence type="ECO:0000313" key="3">
    <source>
        <dbReference type="Proteomes" id="UP000078596"/>
    </source>
</evidence>
<evidence type="ECO:0008006" key="4">
    <source>
        <dbReference type="Google" id="ProtNLM"/>
    </source>
</evidence>
<evidence type="ECO:0000256" key="1">
    <source>
        <dbReference type="SAM" id="Phobius"/>
    </source>
</evidence>
<organism evidence="2 3">
    <name type="scientific">Halothiobacillus diazotrophicus</name>
    <dbReference type="NCBI Taxonomy" id="1860122"/>
    <lineage>
        <taxon>Bacteria</taxon>
        <taxon>Pseudomonadati</taxon>
        <taxon>Pseudomonadota</taxon>
        <taxon>Gammaproteobacteria</taxon>
        <taxon>Chromatiales</taxon>
        <taxon>Halothiobacillaceae</taxon>
        <taxon>Halothiobacillus</taxon>
    </lineage>
</organism>
<keyword evidence="1" id="KW-1133">Transmembrane helix</keyword>
<dbReference type="AlphaFoldDB" id="A0A191ZHP4"/>
<keyword evidence="1" id="KW-0812">Transmembrane</keyword>
<dbReference type="RefSeq" id="WP_066100218.1">
    <property type="nucleotide sequence ID" value="NZ_CP016027.1"/>
</dbReference>
<sequence>MNLPPLQHPPGQIPSTAPQGLVDILWPEPASITQHLGAILTQQGRDHGVWWLAASVLLILAGLLVFRVWQDRHGIILRWRLQRLRRLLDRPQANRYTPAQLSAAAMWALARYFGMRPALQRPLLPTHWQPLVRQLDALRFGPDSADGAALQGLLCTMQTLSRLRRPEASC</sequence>
<name>A0A191ZHP4_9GAMM</name>
<gene>
    <name evidence="2" type="ORF">A9404_08475</name>
</gene>
<dbReference type="Proteomes" id="UP000078596">
    <property type="component" value="Chromosome"/>
</dbReference>
<evidence type="ECO:0000313" key="2">
    <source>
        <dbReference type="EMBL" id="ANJ67411.1"/>
    </source>
</evidence>
<accession>A0A191ZHP4</accession>
<protein>
    <recommendedName>
        <fullName evidence="4">DUF4381 domain-containing protein</fullName>
    </recommendedName>
</protein>
<dbReference type="EMBL" id="CP016027">
    <property type="protein sequence ID" value="ANJ67411.1"/>
    <property type="molecule type" value="Genomic_DNA"/>
</dbReference>
<keyword evidence="1" id="KW-0472">Membrane</keyword>
<dbReference type="STRING" id="1860122.A9404_08475"/>
<proteinExistence type="predicted"/>